<evidence type="ECO:0000313" key="17">
    <source>
        <dbReference type="Proteomes" id="UP000261222"/>
    </source>
</evidence>
<dbReference type="Proteomes" id="UP000293506">
    <property type="component" value="Unassembled WGS sequence"/>
</dbReference>
<evidence type="ECO:0000313" key="15">
    <source>
        <dbReference type="Proteomes" id="UP000095409"/>
    </source>
</evidence>
<dbReference type="Proteomes" id="UP000285897">
    <property type="component" value="Unassembled WGS sequence"/>
</dbReference>
<dbReference type="GeneID" id="79803359"/>
<evidence type="ECO:0000259" key="3">
    <source>
        <dbReference type="Pfam" id="PF03358"/>
    </source>
</evidence>
<evidence type="ECO:0000313" key="22">
    <source>
        <dbReference type="Proteomes" id="UP000284267"/>
    </source>
</evidence>
<feature type="domain" description="NADPH-dependent FMN reductase-like" evidence="3">
    <location>
        <begin position="1"/>
        <end position="128"/>
    </location>
</feature>
<name>A0A174FX55_9FIRM</name>
<evidence type="ECO:0000313" key="6">
    <source>
        <dbReference type="EMBL" id="RGN03326.1"/>
    </source>
</evidence>
<evidence type="ECO:0000313" key="24">
    <source>
        <dbReference type="Proteomes" id="UP000285897"/>
    </source>
</evidence>
<dbReference type="Proteomes" id="UP000284220">
    <property type="component" value="Unassembled WGS sequence"/>
</dbReference>
<proteinExistence type="predicted"/>
<dbReference type="EMBL" id="RCXQ01000009">
    <property type="protein sequence ID" value="RYT66016.1"/>
    <property type="molecule type" value="Genomic_DNA"/>
</dbReference>
<evidence type="ECO:0000313" key="16">
    <source>
        <dbReference type="Proteomes" id="UP000095413"/>
    </source>
</evidence>
<keyword evidence="4" id="KW-0560">Oxidoreductase</keyword>
<evidence type="ECO:0000313" key="14">
    <source>
        <dbReference type="EMBL" id="RYT66016.1"/>
    </source>
</evidence>
<dbReference type="Proteomes" id="UP000095409">
    <property type="component" value="Unassembled WGS sequence"/>
</dbReference>
<dbReference type="EMBL" id="QSJW01000007">
    <property type="protein sequence ID" value="RHE11390.1"/>
    <property type="molecule type" value="Genomic_DNA"/>
</dbReference>
<organism evidence="4 15">
    <name type="scientific">Blautia obeum</name>
    <dbReference type="NCBI Taxonomy" id="40520"/>
    <lineage>
        <taxon>Bacteria</taxon>
        <taxon>Bacillati</taxon>
        <taxon>Bacillota</taxon>
        <taxon>Clostridia</taxon>
        <taxon>Lachnospirales</taxon>
        <taxon>Lachnospiraceae</taxon>
        <taxon>Blautia</taxon>
    </lineage>
</organism>
<dbReference type="RefSeq" id="WP_005426841.1">
    <property type="nucleotide sequence ID" value="NZ_CABJDZ010000003.1"/>
</dbReference>
<dbReference type="Proteomes" id="UP000261222">
    <property type="component" value="Unassembled WGS sequence"/>
</dbReference>
<dbReference type="Pfam" id="PF03358">
    <property type="entry name" value="FMN_red"/>
    <property type="match status" value="1"/>
</dbReference>
<dbReference type="Proteomes" id="UP000283928">
    <property type="component" value="Unassembled WGS sequence"/>
</dbReference>
<keyword evidence="1" id="KW-0285">Flavoprotein</keyword>
<evidence type="ECO:0000313" key="21">
    <source>
        <dbReference type="Proteomes" id="UP000284220"/>
    </source>
</evidence>
<evidence type="ECO:0000313" key="9">
    <source>
        <dbReference type="EMBL" id="RHE11390.1"/>
    </source>
</evidence>
<dbReference type="EMBL" id="QSKO01000010">
    <property type="protein sequence ID" value="RHE74947.1"/>
    <property type="molecule type" value="Genomic_DNA"/>
</dbReference>
<evidence type="ECO:0000313" key="4">
    <source>
        <dbReference type="EMBL" id="CUO53209.1"/>
    </source>
</evidence>
<dbReference type="PANTHER" id="PTHR43278">
    <property type="entry name" value="NAD(P)H-DEPENDENT FMN-CONTAINING OXIDOREDUCTASE YWQN-RELATED"/>
    <property type="match status" value="1"/>
</dbReference>
<dbReference type="EMBL" id="QSUB01000006">
    <property type="protein sequence ID" value="RGN03326.1"/>
    <property type="molecule type" value="Genomic_DNA"/>
</dbReference>
<dbReference type="EMBL" id="QSHL01000003">
    <property type="protein sequence ID" value="RHC08562.1"/>
    <property type="molecule type" value="Genomic_DNA"/>
</dbReference>
<evidence type="ECO:0000313" key="12">
    <source>
        <dbReference type="EMBL" id="RHK95671.1"/>
    </source>
</evidence>
<dbReference type="OrthoDB" id="9805976at2"/>
<accession>A0A174FX55</accession>
<dbReference type="InterPro" id="IPR029039">
    <property type="entry name" value="Flavoprotein-like_sf"/>
</dbReference>
<evidence type="ECO:0000313" key="8">
    <source>
        <dbReference type="EMBL" id="RHC08562.1"/>
    </source>
</evidence>
<protein>
    <submittedName>
        <fullName evidence="6">Flavodoxin family protein</fullName>
    </submittedName>
    <submittedName>
        <fullName evidence="4">Putative NAD(P)H-dependent FMN-containing oxidoreductase ywqN</fullName>
        <ecNumber evidence="4">1.-.-.-</ecNumber>
    </submittedName>
</protein>
<reference evidence="14 25" key="3">
    <citation type="journal article" date="2019" name="Science, e1252229">
        <title>Invertible promoters mediate bacterial phase variation, antibiotic resistance, and host adaptation in the gut.</title>
        <authorList>
            <person name="Jiang X."/>
            <person name="Hall A.B."/>
            <person name="Arthur T.D."/>
            <person name="Plichta D.R."/>
            <person name="Covington C.T."/>
            <person name="Poyet M."/>
            <person name="Crothers J."/>
            <person name="Moses P.L."/>
            <person name="Tolonen A.C."/>
            <person name="Vlamakis H."/>
            <person name="Alm E.J."/>
            <person name="Xavier R.J."/>
        </authorList>
    </citation>
    <scope>NUCLEOTIDE SEQUENCE [LARGE SCALE GENOMIC DNA]</scope>
    <source>
        <strain evidence="14">Af_0058</strain>
        <strain evidence="25">af_0058</strain>
    </source>
</reference>
<dbReference type="Proteomes" id="UP000095413">
    <property type="component" value="Unassembled WGS sequence"/>
</dbReference>
<dbReference type="PANTHER" id="PTHR43278:SF4">
    <property type="entry name" value="NAD(P)H-DEPENDENT FMN-CONTAINING OXIDOREDUCTASE YWQN-RELATED"/>
    <property type="match status" value="1"/>
</dbReference>
<dbReference type="SUPFAM" id="SSF52218">
    <property type="entry name" value="Flavoproteins"/>
    <property type="match status" value="1"/>
</dbReference>
<dbReference type="EMBL" id="QROS01000004">
    <property type="protein sequence ID" value="RHL48530.1"/>
    <property type="molecule type" value="Genomic_DNA"/>
</dbReference>
<reference evidence="17 18" key="2">
    <citation type="submission" date="2018-08" db="EMBL/GenBank/DDBJ databases">
        <title>A genome reference for cultivated species of the human gut microbiota.</title>
        <authorList>
            <person name="Zou Y."/>
            <person name="Xue W."/>
            <person name="Luo G."/>
        </authorList>
    </citation>
    <scope>NUCLEOTIDE SEQUENCE [LARGE SCALE GENOMIC DNA]</scope>
    <source>
        <strain evidence="7 19">AF14-23</strain>
        <strain evidence="13 24">AF37-6AC</strain>
        <strain evidence="12 22">AF39-4</strain>
        <strain evidence="11 21">AM22-9LB</strain>
        <strain evidence="10 20">AM27-32LB</strain>
        <strain evidence="9 23">AM29-25AC</strain>
        <strain evidence="8 18">AM37-4AC</strain>
        <strain evidence="6 17">OM06-11AA</strain>
    </source>
</reference>
<dbReference type="EMBL" id="QROE01000003">
    <property type="protein sequence ID" value="RHK95671.1"/>
    <property type="molecule type" value="Genomic_DNA"/>
</dbReference>
<dbReference type="EMBL" id="CYZD01000013">
    <property type="protein sequence ID" value="CUO53209.1"/>
    <property type="molecule type" value="Genomic_DNA"/>
</dbReference>
<evidence type="ECO:0000313" key="11">
    <source>
        <dbReference type="EMBL" id="RHG17843.1"/>
    </source>
</evidence>
<dbReference type="AlphaFoldDB" id="A0A174FX55"/>
<evidence type="ECO:0000313" key="10">
    <source>
        <dbReference type="EMBL" id="RHE74947.1"/>
    </source>
</evidence>
<dbReference type="Proteomes" id="UP000284644">
    <property type="component" value="Unassembled WGS sequence"/>
</dbReference>
<evidence type="ECO:0000313" key="23">
    <source>
        <dbReference type="Proteomes" id="UP000284644"/>
    </source>
</evidence>
<dbReference type="Proteomes" id="UP000265828">
    <property type="component" value="Unassembled WGS sequence"/>
</dbReference>
<evidence type="ECO:0000313" key="25">
    <source>
        <dbReference type="Proteomes" id="UP000293506"/>
    </source>
</evidence>
<sequence>MKIVIINGSARKGNTLTAINTFIKGAAEHNEIEMISPDKLHIAPCKGCKACQCHKGCVDQDDTNPTIDKIAAADMILFATPVYWWGMTAQLKLVIDKCYCRGLQLKGKKVGIIVTGGAPVDNVQYELIRKQFECMAGYLSWEVLFFKTYSANAKDELEKNTEAMEELEKLGQDVK</sequence>
<evidence type="ECO:0000313" key="13">
    <source>
        <dbReference type="EMBL" id="RHL48530.1"/>
    </source>
</evidence>
<dbReference type="GO" id="GO:0016491">
    <property type="term" value="F:oxidoreductase activity"/>
    <property type="evidence" value="ECO:0007669"/>
    <property type="project" value="UniProtKB-KW"/>
</dbReference>
<keyword evidence="2" id="KW-0288">FMN</keyword>
<reference evidence="15 16" key="1">
    <citation type="submission" date="2015-09" db="EMBL/GenBank/DDBJ databases">
        <authorList>
            <consortium name="Pathogen Informatics"/>
        </authorList>
    </citation>
    <scope>NUCLEOTIDE SEQUENCE [LARGE SCALE GENOMIC DNA]</scope>
    <source>
        <strain evidence="4 15">2789STDY5608837</strain>
        <strain evidence="5 16">2789STDY5834921</strain>
    </source>
</reference>
<evidence type="ECO:0000256" key="1">
    <source>
        <dbReference type="ARBA" id="ARBA00022630"/>
    </source>
</evidence>
<dbReference type="EMBL" id="QRHZ01000003">
    <property type="protein sequence ID" value="RHG17843.1"/>
    <property type="molecule type" value="Genomic_DNA"/>
</dbReference>
<evidence type="ECO:0000313" key="18">
    <source>
        <dbReference type="Proteomes" id="UP000265808"/>
    </source>
</evidence>
<evidence type="ECO:0000313" key="7">
    <source>
        <dbReference type="EMBL" id="RGV61940.1"/>
    </source>
</evidence>
<dbReference type="Gene3D" id="3.40.50.360">
    <property type="match status" value="1"/>
</dbReference>
<evidence type="ECO:0000256" key="2">
    <source>
        <dbReference type="ARBA" id="ARBA00022643"/>
    </source>
</evidence>
<dbReference type="EMBL" id="CZBA01000003">
    <property type="protein sequence ID" value="CUP26275.1"/>
    <property type="molecule type" value="Genomic_DNA"/>
</dbReference>
<evidence type="ECO:0000313" key="20">
    <source>
        <dbReference type="Proteomes" id="UP000283928"/>
    </source>
</evidence>
<dbReference type="Proteomes" id="UP000265808">
    <property type="component" value="Unassembled WGS sequence"/>
</dbReference>
<evidence type="ECO:0000313" key="19">
    <source>
        <dbReference type="Proteomes" id="UP000265828"/>
    </source>
</evidence>
<evidence type="ECO:0000313" key="5">
    <source>
        <dbReference type="EMBL" id="CUP26275.1"/>
    </source>
</evidence>
<dbReference type="EC" id="1.-.-.-" evidence="4"/>
<dbReference type="EMBL" id="QRZI01000011">
    <property type="protein sequence ID" value="RGV61940.1"/>
    <property type="molecule type" value="Genomic_DNA"/>
</dbReference>
<dbReference type="InterPro" id="IPR005025">
    <property type="entry name" value="FMN_Rdtase-like_dom"/>
</dbReference>
<dbReference type="Proteomes" id="UP000284267">
    <property type="component" value="Unassembled WGS sequence"/>
</dbReference>
<dbReference type="InterPro" id="IPR051796">
    <property type="entry name" value="ISF_SsuE-like"/>
</dbReference>
<gene>
    <name evidence="4" type="primary">ywqN_3</name>
    <name evidence="5" type="synonym">ywqN_1</name>
    <name evidence="13" type="ORF">DW021_07610</name>
    <name evidence="12" type="ORF">DW040_07515</name>
    <name evidence="11" type="ORF">DW272_07380</name>
    <name evidence="10" type="ORF">DW723_08370</name>
    <name evidence="9" type="ORF">DW767_12130</name>
    <name evidence="8" type="ORF">DW859_06735</name>
    <name evidence="7" type="ORF">DWW07_14490</name>
    <name evidence="6" type="ORF">DXB81_12920</name>
    <name evidence="14" type="ORF">EAI82_10845</name>
    <name evidence="4" type="ORF">ERS852394_02414</name>
    <name evidence="5" type="ORF">ERS852533_00806</name>
</gene>